<comment type="similarity">
    <text evidence="2">Belongs to the ACC deaminase/D-cysteine desulfhydrase family.</text>
</comment>
<comment type="cofactor">
    <cofactor evidence="1">
        <name>pyridoxal 5'-phosphate</name>
        <dbReference type="ChEBI" id="CHEBI:597326"/>
    </cofactor>
</comment>
<evidence type="ECO:0000256" key="2">
    <source>
        <dbReference type="ARBA" id="ARBA00008639"/>
    </source>
</evidence>
<comment type="caution">
    <text evidence="5">The sequence shown here is derived from an EMBL/GenBank/DDBJ whole genome shotgun (WGS) entry which is preliminary data.</text>
</comment>
<dbReference type="InterPro" id="IPR001926">
    <property type="entry name" value="TrpB-like_PALP"/>
</dbReference>
<feature type="domain" description="Tryptophan synthase beta chain-like PALP" evidence="4">
    <location>
        <begin position="10"/>
        <end position="293"/>
    </location>
</feature>
<evidence type="ECO:0000259" key="4">
    <source>
        <dbReference type="Pfam" id="PF00291"/>
    </source>
</evidence>
<organism evidence="5 6">
    <name type="scientific">Marinicella sediminis</name>
    <dbReference type="NCBI Taxonomy" id="1792834"/>
    <lineage>
        <taxon>Bacteria</taxon>
        <taxon>Pseudomonadati</taxon>
        <taxon>Pseudomonadota</taxon>
        <taxon>Gammaproteobacteria</taxon>
        <taxon>Lysobacterales</taxon>
        <taxon>Marinicellaceae</taxon>
        <taxon>Marinicella</taxon>
    </lineage>
</organism>
<keyword evidence="6" id="KW-1185">Reference proteome</keyword>
<evidence type="ECO:0000313" key="5">
    <source>
        <dbReference type="EMBL" id="MFC3195107.1"/>
    </source>
</evidence>
<gene>
    <name evidence="5" type="ORF">ACFODZ_12715</name>
</gene>
<dbReference type="Pfam" id="PF00291">
    <property type="entry name" value="PALP"/>
    <property type="match status" value="1"/>
</dbReference>
<dbReference type="PANTHER" id="PTHR43780:SF2">
    <property type="entry name" value="1-AMINOCYCLOPROPANE-1-CARBOXYLATE DEAMINASE-RELATED"/>
    <property type="match status" value="1"/>
</dbReference>
<dbReference type="PANTHER" id="PTHR43780">
    <property type="entry name" value="1-AMINOCYCLOPROPANE-1-CARBOXYLATE DEAMINASE-RELATED"/>
    <property type="match status" value="1"/>
</dbReference>
<dbReference type="PIRSF" id="PIRSF006278">
    <property type="entry name" value="ACCD_DCysDesulf"/>
    <property type="match status" value="1"/>
</dbReference>
<evidence type="ECO:0000256" key="1">
    <source>
        <dbReference type="ARBA" id="ARBA00001933"/>
    </source>
</evidence>
<dbReference type="InterPro" id="IPR036052">
    <property type="entry name" value="TrpB-like_PALP_sf"/>
</dbReference>
<dbReference type="InterPro" id="IPR027278">
    <property type="entry name" value="ACCD_DCysDesulf"/>
</dbReference>
<dbReference type="SUPFAM" id="SSF53686">
    <property type="entry name" value="Tryptophan synthase beta subunit-like PLP-dependent enzymes"/>
    <property type="match status" value="1"/>
</dbReference>
<dbReference type="Proteomes" id="UP001595533">
    <property type="component" value="Unassembled WGS sequence"/>
</dbReference>
<accession>A0ABV7JD62</accession>
<dbReference type="Gene3D" id="3.40.50.1100">
    <property type="match status" value="2"/>
</dbReference>
<evidence type="ECO:0000256" key="3">
    <source>
        <dbReference type="ARBA" id="ARBA00022898"/>
    </source>
</evidence>
<keyword evidence="3" id="KW-0663">Pyridoxal phosphate</keyword>
<evidence type="ECO:0000313" key="6">
    <source>
        <dbReference type="Proteomes" id="UP001595533"/>
    </source>
</evidence>
<sequence>MVIVAEQNITPVEPIDVLGVRVLVKREDLNHPVVQGNKRRKLKYNLIKASHNPGQTVLTFGGAYSNHLLATAFAAQEQQLKAIGVVRGDELQHNHAIWSDTLYHCQRLGMVLTFISRSEYRQKEQGQTVKAMLRTTPDILVIPEGGSNDLAVKGVAELVTEIDLQGHQPSHLICPVGTGGTLAGLVRGVGETGWNCEVIGVAVLKGLQTVNQDITQWLAGHKAARSWRVLHDYHCGGYAKSVPELARFSVAFAQQQGFELDKIYNSKAFYALAQMIKSGQLTAHDQPMIIHTGGLQGGTFQP</sequence>
<proteinExistence type="inferred from homology"/>
<dbReference type="RefSeq" id="WP_157892859.1">
    <property type="nucleotide sequence ID" value="NZ_JBHRTS010000007.1"/>
</dbReference>
<reference evidence="6" key="1">
    <citation type="journal article" date="2019" name="Int. J. Syst. Evol. Microbiol.">
        <title>The Global Catalogue of Microorganisms (GCM) 10K type strain sequencing project: providing services to taxonomists for standard genome sequencing and annotation.</title>
        <authorList>
            <consortium name="The Broad Institute Genomics Platform"/>
            <consortium name="The Broad Institute Genome Sequencing Center for Infectious Disease"/>
            <person name="Wu L."/>
            <person name="Ma J."/>
        </authorList>
    </citation>
    <scope>NUCLEOTIDE SEQUENCE [LARGE SCALE GENOMIC DNA]</scope>
    <source>
        <strain evidence="6">KCTC 42953</strain>
    </source>
</reference>
<protein>
    <submittedName>
        <fullName evidence="5">1-aminocyclopropane-1-carboxylate deaminase/D-cysteine desulfhydrase</fullName>
    </submittedName>
</protein>
<name>A0ABV7JD62_9GAMM</name>
<dbReference type="EMBL" id="JBHRTS010000007">
    <property type="protein sequence ID" value="MFC3195107.1"/>
    <property type="molecule type" value="Genomic_DNA"/>
</dbReference>